<comment type="caution">
    <text evidence="2">The sequence shown here is derived from an EMBL/GenBank/DDBJ whole genome shotgun (WGS) entry which is preliminary data.</text>
</comment>
<dbReference type="OrthoDB" id="10511138at2759"/>
<dbReference type="AlphaFoldDB" id="A0A9W7A6T9"/>
<feature type="compositionally biased region" description="Pro residues" evidence="1">
    <location>
        <begin position="8"/>
        <end position="22"/>
    </location>
</feature>
<feature type="region of interest" description="Disordered" evidence="1">
    <location>
        <begin position="1"/>
        <end position="23"/>
    </location>
</feature>
<reference evidence="2" key="1">
    <citation type="submission" date="2022-07" db="EMBL/GenBank/DDBJ databases">
        <title>Genome analysis of Parmales, a sister group of diatoms, reveals the evolutionary specialization of diatoms from phago-mixotrophs to photoautotrophs.</title>
        <authorList>
            <person name="Ban H."/>
            <person name="Sato S."/>
            <person name="Yoshikawa S."/>
            <person name="Kazumasa Y."/>
            <person name="Nakamura Y."/>
            <person name="Ichinomiya M."/>
            <person name="Saitoh K."/>
            <person name="Sato N."/>
            <person name="Blanc-Mathieu R."/>
            <person name="Endo H."/>
            <person name="Kuwata A."/>
            <person name="Ogata H."/>
        </authorList>
    </citation>
    <scope>NUCLEOTIDE SEQUENCE</scope>
</reference>
<sequence>MSKASTPPGSPGPSRPPSPPPLAVEADTIIRTTSETPSTFQCLRAIELIHNFAQAHIDDKINDIDNWTNKNTIKSSIMATFKSFLEVFISTSMRPLKANMFDVTIVDNFGKLLLEVLADLEINLVMNGFTSQAVDISTGTNTITFIKDQFSQDFLTVLRAGADKVNNSGNSSPTRVYSSAIQGTIFSPFIAAITASKTKSAIYQLVHLSSTIMSSPELNQLDANTLDVHADDKTTIEQLLGLNDEHIGLLHDSVTDFLNVVFTAGSGLISIFTLLKDPFFLKSDRPELSMHLTDFLTAALQHLSAPPPKPLGTVITIYNHLAPALLIISTKLDCSITPDLSNLVFFFLRDHTILSRGNDHKTLQDTCLAYDPSKHAFIDTFPNFSKGMHSSTCYLKIIMSAALPFITSLNKQPPPTQTPSKKAATPLPIKSAFQKQQDKFLRDLPNHPSYVQSDEDLARLNQAASGTTSFKNNTYFANSDYDPSKPIITAKVVRQLPAFAKVLKDSSASFSAATKDGYIEYCCALHGYQRSHDTATCFSILNSKSVSNRPYICPPSNSA</sequence>
<name>A0A9W7A6T9_9STRA</name>
<proteinExistence type="predicted"/>
<protein>
    <submittedName>
        <fullName evidence="2">Uncharacterized protein</fullName>
    </submittedName>
</protein>
<dbReference type="EMBL" id="BRXZ01005311">
    <property type="protein sequence ID" value="GMH63728.1"/>
    <property type="molecule type" value="Genomic_DNA"/>
</dbReference>
<keyword evidence="3" id="KW-1185">Reference proteome</keyword>
<dbReference type="Proteomes" id="UP001165082">
    <property type="component" value="Unassembled WGS sequence"/>
</dbReference>
<evidence type="ECO:0000313" key="2">
    <source>
        <dbReference type="EMBL" id="GMH63728.1"/>
    </source>
</evidence>
<gene>
    <name evidence="2" type="ORF">TrRE_jg3577</name>
</gene>
<organism evidence="2 3">
    <name type="scientific">Triparma retinervis</name>
    <dbReference type="NCBI Taxonomy" id="2557542"/>
    <lineage>
        <taxon>Eukaryota</taxon>
        <taxon>Sar</taxon>
        <taxon>Stramenopiles</taxon>
        <taxon>Ochrophyta</taxon>
        <taxon>Bolidophyceae</taxon>
        <taxon>Parmales</taxon>
        <taxon>Triparmaceae</taxon>
        <taxon>Triparma</taxon>
    </lineage>
</organism>
<evidence type="ECO:0000256" key="1">
    <source>
        <dbReference type="SAM" id="MobiDB-lite"/>
    </source>
</evidence>
<accession>A0A9W7A6T9</accession>
<evidence type="ECO:0000313" key="3">
    <source>
        <dbReference type="Proteomes" id="UP001165082"/>
    </source>
</evidence>